<proteinExistence type="predicted"/>
<protein>
    <submittedName>
        <fullName evidence="1">Uncharacterized protein</fullName>
    </submittedName>
</protein>
<dbReference type="AlphaFoldDB" id="A0AAU2VF88"/>
<reference evidence="1" key="1">
    <citation type="submission" date="2022-10" db="EMBL/GenBank/DDBJ databases">
        <title>The complete genomes of actinobacterial strains from the NBC collection.</title>
        <authorList>
            <person name="Joergensen T.S."/>
            <person name="Alvarez Arevalo M."/>
            <person name="Sterndorff E.B."/>
            <person name="Faurdal D."/>
            <person name="Vuksanovic O."/>
            <person name="Mourched A.-S."/>
            <person name="Charusanti P."/>
            <person name="Shaw S."/>
            <person name="Blin K."/>
            <person name="Weber T."/>
        </authorList>
    </citation>
    <scope>NUCLEOTIDE SEQUENCE</scope>
    <source>
        <strain evidence="1">NBC_00003</strain>
    </source>
</reference>
<sequence length="78" mass="8174">MGGLLPDLEFIATGMIGGAMGLCDTMRGARDTAIAIGQELARQHGMAGDDDAGEAFAKVYAAAARHAQPDWFQRTHIG</sequence>
<name>A0AAU2VF88_9ACTN</name>
<organism evidence="1">
    <name type="scientific">Streptomyces sp. NBC_00003</name>
    <dbReference type="NCBI Taxonomy" id="2903608"/>
    <lineage>
        <taxon>Bacteria</taxon>
        <taxon>Bacillati</taxon>
        <taxon>Actinomycetota</taxon>
        <taxon>Actinomycetes</taxon>
        <taxon>Kitasatosporales</taxon>
        <taxon>Streptomycetaceae</taxon>
        <taxon>Streptomyces</taxon>
    </lineage>
</organism>
<evidence type="ECO:0000313" key="1">
    <source>
        <dbReference type="EMBL" id="WTW66193.1"/>
    </source>
</evidence>
<gene>
    <name evidence="1" type="ORF">OG549_39345</name>
</gene>
<dbReference type="EMBL" id="CP108318">
    <property type="protein sequence ID" value="WTW66193.1"/>
    <property type="molecule type" value="Genomic_DNA"/>
</dbReference>
<accession>A0AAU2VF88</accession>